<name>A0A4R5PHI8_9HYPH</name>
<dbReference type="FunFam" id="3.40.50.300:FF:000218">
    <property type="entry name" value="Multidrug ABC transporter ATP-binding protein"/>
    <property type="match status" value="1"/>
</dbReference>
<keyword evidence="7 9" id="KW-0472">Membrane</keyword>
<dbReference type="RefSeq" id="WP_133285730.1">
    <property type="nucleotide sequence ID" value="NZ_SMSI01000004.1"/>
</dbReference>
<evidence type="ECO:0000256" key="9">
    <source>
        <dbReference type="SAM" id="Phobius"/>
    </source>
</evidence>
<dbReference type="InterPro" id="IPR017871">
    <property type="entry name" value="ABC_transporter-like_CS"/>
</dbReference>
<evidence type="ECO:0000313" key="13">
    <source>
        <dbReference type="Proteomes" id="UP000295131"/>
    </source>
</evidence>
<gene>
    <name evidence="12" type="ORF">E2A64_17095</name>
</gene>
<accession>A0A4R5PHI8</accession>
<keyword evidence="4" id="KW-0547">Nucleotide-binding</keyword>
<dbReference type="PROSITE" id="PS00211">
    <property type="entry name" value="ABC_TRANSPORTER_1"/>
    <property type="match status" value="1"/>
</dbReference>
<dbReference type="SMART" id="SM00382">
    <property type="entry name" value="AAA"/>
    <property type="match status" value="1"/>
</dbReference>
<dbReference type="Gene3D" id="1.20.1560.10">
    <property type="entry name" value="ABC transporter type 1, transmembrane domain"/>
    <property type="match status" value="1"/>
</dbReference>
<dbReference type="InterPro" id="IPR036640">
    <property type="entry name" value="ABC1_TM_sf"/>
</dbReference>
<dbReference type="PROSITE" id="PS50929">
    <property type="entry name" value="ABC_TM1F"/>
    <property type="match status" value="1"/>
</dbReference>
<feature type="transmembrane region" description="Helical" evidence="9">
    <location>
        <begin position="184"/>
        <end position="203"/>
    </location>
</feature>
<dbReference type="Pfam" id="PF00005">
    <property type="entry name" value="ABC_tran"/>
    <property type="match status" value="1"/>
</dbReference>
<keyword evidence="13" id="KW-1185">Reference proteome</keyword>
<comment type="caution">
    <text evidence="12">The sequence shown here is derived from an EMBL/GenBank/DDBJ whole genome shotgun (WGS) entry which is preliminary data.</text>
</comment>
<protein>
    <submittedName>
        <fullName evidence="12">ABC transporter ATP-binding protein</fullName>
    </submittedName>
</protein>
<evidence type="ECO:0000259" key="11">
    <source>
        <dbReference type="PROSITE" id="PS50929"/>
    </source>
</evidence>
<feature type="domain" description="ABC transmembrane type-1" evidence="11">
    <location>
        <begin position="40"/>
        <end position="320"/>
    </location>
</feature>
<evidence type="ECO:0000256" key="3">
    <source>
        <dbReference type="ARBA" id="ARBA00022692"/>
    </source>
</evidence>
<evidence type="ECO:0000256" key="4">
    <source>
        <dbReference type="ARBA" id="ARBA00022741"/>
    </source>
</evidence>
<evidence type="ECO:0000256" key="8">
    <source>
        <dbReference type="ARBA" id="ARBA00024725"/>
    </source>
</evidence>
<evidence type="ECO:0000256" key="6">
    <source>
        <dbReference type="ARBA" id="ARBA00022989"/>
    </source>
</evidence>
<evidence type="ECO:0000256" key="5">
    <source>
        <dbReference type="ARBA" id="ARBA00022840"/>
    </source>
</evidence>
<dbReference type="Proteomes" id="UP000295131">
    <property type="component" value="Unassembled WGS sequence"/>
</dbReference>
<dbReference type="PANTHER" id="PTHR43394">
    <property type="entry name" value="ATP-DEPENDENT PERMEASE MDL1, MITOCHONDRIAL"/>
    <property type="match status" value="1"/>
</dbReference>
<dbReference type="GO" id="GO:0005886">
    <property type="term" value="C:plasma membrane"/>
    <property type="evidence" value="ECO:0007669"/>
    <property type="project" value="UniProtKB-SubCell"/>
</dbReference>
<feature type="transmembrane region" description="Helical" evidence="9">
    <location>
        <begin position="156"/>
        <end position="178"/>
    </location>
</feature>
<dbReference type="OrthoDB" id="9804259at2"/>
<dbReference type="InterPro" id="IPR003439">
    <property type="entry name" value="ABC_transporter-like_ATP-bd"/>
</dbReference>
<comment type="similarity">
    <text evidence="2">Belongs to the ABC transporter superfamily.</text>
</comment>
<keyword evidence="3 9" id="KW-0812">Transmembrane</keyword>
<feature type="domain" description="ABC transporter" evidence="10">
    <location>
        <begin position="361"/>
        <end position="600"/>
    </location>
</feature>
<evidence type="ECO:0000256" key="1">
    <source>
        <dbReference type="ARBA" id="ARBA00004651"/>
    </source>
</evidence>
<dbReference type="InterPro" id="IPR027417">
    <property type="entry name" value="P-loop_NTPase"/>
</dbReference>
<proteinExistence type="inferred from homology"/>
<evidence type="ECO:0000259" key="10">
    <source>
        <dbReference type="PROSITE" id="PS50893"/>
    </source>
</evidence>
<dbReference type="FunFam" id="1.20.1560.10:FF:000070">
    <property type="entry name" value="Multidrug ABC transporter ATP-binding protein"/>
    <property type="match status" value="1"/>
</dbReference>
<dbReference type="Gene3D" id="3.40.50.300">
    <property type="entry name" value="P-loop containing nucleotide triphosphate hydrolases"/>
    <property type="match status" value="1"/>
</dbReference>
<keyword evidence="5 12" id="KW-0067">ATP-binding</keyword>
<dbReference type="GO" id="GO:0015421">
    <property type="term" value="F:ABC-type oligopeptide transporter activity"/>
    <property type="evidence" value="ECO:0007669"/>
    <property type="project" value="TreeGrafter"/>
</dbReference>
<evidence type="ECO:0000313" key="12">
    <source>
        <dbReference type="EMBL" id="TDH34384.1"/>
    </source>
</evidence>
<feature type="transmembrane region" description="Helical" evidence="9">
    <location>
        <begin position="39"/>
        <end position="63"/>
    </location>
</feature>
<evidence type="ECO:0000256" key="7">
    <source>
        <dbReference type="ARBA" id="ARBA00023136"/>
    </source>
</evidence>
<comment type="function">
    <text evidence="8">Part of an ABC transporter complex. Transmembrane domains (TMD) form a pore in the inner membrane and the ATP-binding domain (NBD) is responsible for energy generation.</text>
</comment>
<feature type="transmembrane region" description="Helical" evidence="9">
    <location>
        <begin position="265"/>
        <end position="284"/>
    </location>
</feature>
<dbReference type="SUPFAM" id="SSF52540">
    <property type="entry name" value="P-loop containing nucleoside triphosphate hydrolases"/>
    <property type="match status" value="1"/>
</dbReference>
<dbReference type="PROSITE" id="PS50893">
    <property type="entry name" value="ABC_TRANSPORTER_2"/>
    <property type="match status" value="1"/>
</dbReference>
<dbReference type="GO" id="GO:0005524">
    <property type="term" value="F:ATP binding"/>
    <property type="evidence" value="ECO:0007669"/>
    <property type="project" value="UniProtKB-KW"/>
</dbReference>
<comment type="subcellular location">
    <subcellularLocation>
        <location evidence="1">Cell membrane</location>
        <topology evidence="1">Multi-pass membrane protein</topology>
    </subcellularLocation>
</comment>
<dbReference type="AlphaFoldDB" id="A0A4R5PHI8"/>
<dbReference type="SUPFAM" id="SSF90123">
    <property type="entry name" value="ABC transporter transmembrane region"/>
    <property type="match status" value="1"/>
</dbReference>
<reference evidence="12 13" key="1">
    <citation type="journal article" date="2013" name="Int. J. Syst. Evol. Microbiol.">
        <title>Hoeflea suaedae sp. nov., an endophytic bacterium isolated from the root of the halophyte Suaeda maritima.</title>
        <authorList>
            <person name="Chung E.J."/>
            <person name="Park J.A."/>
            <person name="Pramanik P."/>
            <person name="Bibi F."/>
            <person name="Jeon C.O."/>
            <person name="Chung Y.R."/>
        </authorList>
    </citation>
    <scope>NUCLEOTIDE SEQUENCE [LARGE SCALE GENOMIC DNA]</scope>
    <source>
        <strain evidence="12 13">YC6898</strain>
    </source>
</reference>
<keyword evidence="6 9" id="KW-1133">Transmembrane helix</keyword>
<dbReference type="InterPro" id="IPR039421">
    <property type="entry name" value="Type_1_exporter"/>
</dbReference>
<organism evidence="12 13">
    <name type="scientific">Pseudohoeflea suaedae</name>
    <dbReference type="NCBI Taxonomy" id="877384"/>
    <lineage>
        <taxon>Bacteria</taxon>
        <taxon>Pseudomonadati</taxon>
        <taxon>Pseudomonadota</taxon>
        <taxon>Alphaproteobacteria</taxon>
        <taxon>Hyphomicrobiales</taxon>
        <taxon>Rhizobiaceae</taxon>
        <taxon>Pseudohoeflea</taxon>
    </lineage>
</organism>
<feature type="transmembrane region" description="Helical" evidence="9">
    <location>
        <begin position="83"/>
        <end position="105"/>
    </location>
</feature>
<sequence>MFNWFEKRLDPYPERALDTPPKGLVAFCWHYSKDAWPWLLAMGVLTALISVGEVMLFGFLGSIVDWLSAADPEGFLQREGWRLAGMAALVLFGLPLAVALDSLILHQTLLGNYAMIARWQMHRRLLRQSLTFFSNEFAGRVATKVMQTSLSIRETVIKLLDVFVYVSVYFIAMVVLVASADWVLALPLLLWLMIYVGLLVYFVPRLKHLSAIQADARSDMTGRVVDSYTNISTVKLFSHSRREEDYARGGMDRFLQSVHRQMRKITWFQITVHLNNALLLFLVSALAIGFWLNGAVSVGSIAIAIGLALRLNGMSQWIMWEVSGLFENIGIVQDGMEMMTQPVDVTDAASARTFATGPGGIRFENVRFHYGKARGVIEDLSLDIKPGEKVGLVGRSGAGKTTLTNLLLRFYNLEGGRILVDGQDISELTQESLRAAIGVVTQDTSLLHRSVRDNIAYGRPDASEDAIIEAARKANALEFIGELEDPGGRKGLDTHVGERGVKLSGGQRQRVAIARVFLKDAPILVLDEATSALDSEVEAAIQENLFQLMENKTVIAIAHRLSTIAEMDRLIVLDHGRIVEMGTHDELIAAGGLYADLWSRQSGGFIDDSENSDDQKSAAAE</sequence>
<dbReference type="EMBL" id="SMSI01000004">
    <property type="protein sequence ID" value="TDH34384.1"/>
    <property type="molecule type" value="Genomic_DNA"/>
</dbReference>
<dbReference type="InterPro" id="IPR011527">
    <property type="entry name" value="ABC1_TM_dom"/>
</dbReference>
<dbReference type="Pfam" id="PF00664">
    <property type="entry name" value="ABC_membrane"/>
    <property type="match status" value="1"/>
</dbReference>
<dbReference type="InterPro" id="IPR003593">
    <property type="entry name" value="AAA+_ATPase"/>
</dbReference>
<dbReference type="GO" id="GO:0016887">
    <property type="term" value="F:ATP hydrolysis activity"/>
    <property type="evidence" value="ECO:0007669"/>
    <property type="project" value="InterPro"/>
</dbReference>
<dbReference type="PANTHER" id="PTHR43394:SF1">
    <property type="entry name" value="ATP-BINDING CASSETTE SUB-FAMILY B MEMBER 10, MITOCHONDRIAL"/>
    <property type="match status" value="1"/>
</dbReference>
<evidence type="ECO:0000256" key="2">
    <source>
        <dbReference type="ARBA" id="ARBA00005417"/>
    </source>
</evidence>